<dbReference type="EMBL" id="JBDLOU010000020">
    <property type="protein sequence ID" value="MEX3738936.1"/>
    <property type="molecule type" value="Genomic_DNA"/>
</dbReference>
<evidence type="ECO:0000313" key="3">
    <source>
        <dbReference type="Proteomes" id="UP001558474"/>
    </source>
</evidence>
<proteinExistence type="predicted"/>
<dbReference type="Pfam" id="PF18879">
    <property type="entry name" value="EspA_EspE"/>
    <property type="match status" value="1"/>
</dbReference>
<feature type="domain" description="ESX-1 secretion-associated protein EspA/EspE-like" evidence="1">
    <location>
        <begin position="78"/>
        <end position="160"/>
    </location>
</feature>
<accession>A0ABV3VC01</accession>
<reference evidence="2 3" key="1">
    <citation type="submission" date="2024-04" db="EMBL/GenBank/DDBJ databases">
        <title>Genomic Markers of Mycobacteria.</title>
        <authorList>
            <person name="Soliman M.S."/>
            <person name="Elkholy A."/>
            <person name="Soliman N.S."/>
            <person name="Abbas A."/>
            <person name="Khayrat S."/>
            <person name="Shawky S."/>
        </authorList>
    </citation>
    <scope>NUCLEOTIDE SEQUENCE [LARGE SCALE GENOMIC DNA]</scope>
    <source>
        <strain evidence="2 3">Egy-CU-AM5</strain>
    </source>
</reference>
<evidence type="ECO:0000313" key="2">
    <source>
        <dbReference type="EMBL" id="MEX3738936.1"/>
    </source>
</evidence>
<organism evidence="2 3">
    <name type="scientific">Mycolicibacterium porcinum</name>
    <dbReference type="NCBI Taxonomy" id="39693"/>
    <lineage>
        <taxon>Bacteria</taxon>
        <taxon>Bacillati</taxon>
        <taxon>Actinomycetota</taxon>
        <taxon>Actinomycetes</taxon>
        <taxon>Mycobacteriales</taxon>
        <taxon>Mycobacteriaceae</taxon>
        <taxon>Mycolicibacterium</taxon>
    </lineage>
</organism>
<keyword evidence="3" id="KW-1185">Reference proteome</keyword>
<dbReference type="Proteomes" id="UP001558474">
    <property type="component" value="Unassembled WGS sequence"/>
</dbReference>
<gene>
    <name evidence="2" type="ORF">ABFW12_11915</name>
</gene>
<evidence type="ECO:0000259" key="1">
    <source>
        <dbReference type="Pfam" id="PF18879"/>
    </source>
</evidence>
<name>A0ABV3VC01_9MYCO</name>
<dbReference type="InterPro" id="IPR043796">
    <property type="entry name" value="ESX-1_EspA/EspE-like"/>
</dbReference>
<dbReference type="RefSeq" id="WP_234793591.1">
    <property type="nucleotide sequence ID" value="NZ_JACKVC010000032.1"/>
</dbReference>
<comment type="caution">
    <text evidence="2">The sequence shown here is derived from an EMBL/GenBank/DDBJ whole genome shotgun (WGS) entry which is preliminary data.</text>
</comment>
<protein>
    <submittedName>
        <fullName evidence="2">EspA/EspE family type VII secretion system effector</fullName>
    </submittedName>
</protein>
<sequence length="244" mass="25397">MGLLNAYYMDSNYVYGIVDHANGMKSSVPWAMAGIASDFTGLMQSVASVAGGAKVAAAAATPVINGGLIMLTVASNTLGFGRPEDGERFNRGAQHFYSAYQQFNNAAPPSDWEGTASEAYGDRTTEQQDRASNMASYDSAIQKVLAKEAGQVESARDFVSKRQTALALCIPPAIALKAVPVAGPALSLAFEAASVMATVPFAMDRVENTVYEASQNAGEIRKIAGDYDTLGSSAEIPGGGFGSA</sequence>